<evidence type="ECO:0000313" key="2">
    <source>
        <dbReference type="Proteomes" id="UP000789396"/>
    </source>
</evidence>
<protein>
    <submittedName>
        <fullName evidence="1">17049_t:CDS:1</fullName>
    </submittedName>
</protein>
<keyword evidence="2" id="KW-1185">Reference proteome</keyword>
<sequence>SGDDLIRHILERWAENTNAQEISNIITAVMNVAQKLCSVVDFIRDKIDQLKGLLLDQLPFSIFPKLLQLFKPLEHVKIVTMRNIRDMLVAAFKLLDEIPPWIWTIYYLEHLAFKSFLEFLIYSYLNLYQKVGMFLDPNAKPIFIDDEAVKRLVLDECQDYYSKIDNSFGNNSNEAIQYLANDELERYKNLPAIFFSENDDLCKWWQNSKSRFPGLATLAIKYLPLLGLDNDLPLENLDKFIEVYDD</sequence>
<comment type="caution">
    <text evidence="1">The sequence shown here is derived from an EMBL/GenBank/DDBJ whole genome shotgun (WGS) entry which is preliminary data.</text>
</comment>
<organism evidence="1 2">
    <name type="scientific">Racocetra fulgida</name>
    <dbReference type="NCBI Taxonomy" id="60492"/>
    <lineage>
        <taxon>Eukaryota</taxon>
        <taxon>Fungi</taxon>
        <taxon>Fungi incertae sedis</taxon>
        <taxon>Mucoromycota</taxon>
        <taxon>Glomeromycotina</taxon>
        <taxon>Glomeromycetes</taxon>
        <taxon>Diversisporales</taxon>
        <taxon>Gigasporaceae</taxon>
        <taxon>Racocetra</taxon>
    </lineage>
</organism>
<gene>
    <name evidence="1" type="ORF">RFULGI_LOCUS12413</name>
</gene>
<feature type="non-terminal residue" evidence="1">
    <location>
        <position position="1"/>
    </location>
</feature>
<dbReference type="SUPFAM" id="SSF53098">
    <property type="entry name" value="Ribonuclease H-like"/>
    <property type="match status" value="1"/>
</dbReference>
<reference evidence="1" key="1">
    <citation type="submission" date="2021-06" db="EMBL/GenBank/DDBJ databases">
        <authorList>
            <person name="Kallberg Y."/>
            <person name="Tangrot J."/>
            <person name="Rosling A."/>
        </authorList>
    </citation>
    <scope>NUCLEOTIDE SEQUENCE</scope>
    <source>
        <strain evidence="1">IN212</strain>
    </source>
</reference>
<name>A0A9N9IGN3_9GLOM</name>
<dbReference type="EMBL" id="CAJVPZ010029712">
    <property type="protein sequence ID" value="CAG8734845.1"/>
    <property type="molecule type" value="Genomic_DNA"/>
</dbReference>
<accession>A0A9N9IGN3</accession>
<feature type="non-terminal residue" evidence="1">
    <location>
        <position position="246"/>
    </location>
</feature>
<dbReference type="AlphaFoldDB" id="A0A9N9IGN3"/>
<proteinExistence type="predicted"/>
<dbReference type="InterPro" id="IPR012337">
    <property type="entry name" value="RNaseH-like_sf"/>
</dbReference>
<dbReference type="Proteomes" id="UP000789396">
    <property type="component" value="Unassembled WGS sequence"/>
</dbReference>
<evidence type="ECO:0000313" key="1">
    <source>
        <dbReference type="EMBL" id="CAG8734845.1"/>
    </source>
</evidence>
<dbReference type="OrthoDB" id="1271298at2759"/>